<dbReference type="Gene3D" id="2.60.40.10">
    <property type="entry name" value="Immunoglobulins"/>
    <property type="match status" value="1"/>
</dbReference>
<dbReference type="InterPro" id="IPR036772">
    <property type="entry name" value="SRCR-like_dom_sf"/>
</dbReference>
<dbReference type="Gene3D" id="4.10.400.10">
    <property type="entry name" value="Low-density Lipoprotein Receptor"/>
    <property type="match status" value="4"/>
</dbReference>
<dbReference type="PROSITE" id="PS50068">
    <property type="entry name" value="LDLRA_2"/>
    <property type="match status" value="7"/>
</dbReference>
<protein>
    <recommendedName>
        <fullName evidence="8">Sortilin-related receptor</fullName>
    </recommendedName>
    <alternativeName>
        <fullName evidence="19">Low-density lipoprotein receptor relative with 11 ligand-binding repeats</fullName>
    </alternativeName>
    <alternativeName>
        <fullName evidence="20">Sorting protein-related receptor containing LDLR class A repeats</fullName>
    </alternativeName>
</protein>
<proteinExistence type="inferred from homology"/>
<gene>
    <name evidence="27" type="ORF">OKIOD_LOCUS16415</name>
</gene>
<dbReference type="SUPFAM" id="SSF50494">
    <property type="entry name" value="Trypsin-like serine proteases"/>
    <property type="match status" value="2"/>
</dbReference>
<dbReference type="PROSITE" id="PS01209">
    <property type="entry name" value="LDLRA_1"/>
    <property type="match status" value="3"/>
</dbReference>
<dbReference type="SUPFAM" id="SSF57424">
    <property type="entry name" value="LDL receptor-like module"/>
    <property type="match status" value="4"/>
</dbReference>
<evidence type="ECO:0000256" key="19">
    <source>
        <dbReference type="ARBA" id="ARBA00029896"/>
    </source>
</evidence>
<dbReference type="CDD" id="cd00041">
    <property type="entry name" value="CUB"/>
    <property type="match status" value="3"/>
</dbReference>
<dbReference type="InterPro" id="IPR001254">
    <property type="entry name" value="Trypsin_dom"/>
</dbReference>
<feature type="disulfide bond" evidence="21">
    <location>
        <begin position="2468"/>
        <end position="2483"/>
    </location>
</feature>
<dbReference type="SMART" id="SM00135">
    <property type="entry name" value="LY"/>
    <property type="match status" value="3"/>
</dbReference>
<feature type="domain" description="Fibronectin type-III" evidence="26">
    <location>
        <begin position="108"/>
        <end position="205"/>
    </location>
</feature>
<evidence type="ECO:0000256" key="17">
    <source>
        <dbReference type="ARBA" id="ARBA00023180"/>
    </source>
</evidence>
<evidence type="ECO:0000256" key="12">
    <source>
        <dbReference type="ARBA" id="ARBA00022737"/>
    </source>
</evidence>
<dbReference type="PROSITE" id="PS00135">
    <property type="entry name" value="TRYPSIN_SER"/>
    <property type="match status" value="1"/>
</dbReference>
<dbReference type="PROSITE" id="PS50240">
    <property type="entry name" value="TRYPSIN_DOM"/>
    <property type="match status" value="1"/>
</dbReference>
<dbReference type="InterPro" id="IPR013320">
    <property type="entry name" value="ConA-like_dom_sf"/>
</dbReference>
<organism evidence="27 28">
    <name type="scientific">Oikopleura dioica</name>
    <name type="common">Tunicate</name>
    <dbReference type="NCBI Taxonomy" id="34765"/>
    <lineage>
        <taxon>Eukaryota</taxon>
        <taxon>Metazoa</taxon>
        <taxon>Chordata</taxon>
        <taxon>Tunicata</taxon>
        <taxon>Appendicularia</taxon>
        <taxon>Copelata</taxon>
        <taxon>Oikopleuridae</taxon>
        <taxon>Oikopleura</taxon>
    </lineage>
</organism>
<dbReference type="PROSITE" id="PS01180">
    <property type="entry name" value="CUB"/>
    <property type="match status" value="4"/>
</dbReference>
<dbReference type="CDD" id="cd00063">
    <property type="entry name" value="FN3"/>
    <property type="match status" value="1"/>
</dbReference>
<dbReference type="PANTHER" id="PTHR24252:SF7">
    <property type="entry name" value="HYALIN"/>
    <property type="match status" value="1"/>
</dbReference>
<dbReference type="Gene3D" id="2.60.120.290">
    <property type="entry name" value="Spermadhesin, CUB domain"/>
    <property type="match status" value="4"/>
</dbReference>
<evidence type="ECO:0000256" key="15">
    <source>
        <dbReference type="ARBA" id="ARBA00023157"/>
    </source>
</evidence>
<dbReference type="PROSITE" id="PS50853">
    <property type="entry name" value="FN3"/>
    <property type="match status" value="1"/>
</dbReference>
<evidence type="ECO:0000256" key="13">
    <source>
        <dbReference type="ARBA" id="ARBA00023034"/>
    </source>
</evidence>
<evidence type="ECO:0000256" key="8">
    <source>
        <dbReference type="ARBA" id="ARBA00013467"/>
    </source>
</evidence>
<dbReference type="InterPro" id="IPR036055">
    <property type="entry name" value="LDL_receptor-like_sf"/>
</dbReference>
<dbReference type="CDD" id="cd06263">
    <property type="entry name" value="MAM"/>
    <property type="match status" value="2"/>
</dbReference>
<keyword evidence="17" id="KW-0325">Glycoprotein</keyword>
<dbReference type="InterPro" id="IPR000033">
    <property type="entry name" value="LDLR_classB_rpt"/>
</dbReference>
<dbReference type="SUPFAM" id="SSF63825">
    <property type="entry name" value="YWTD domain"/>
    <property type="match status" value="1"/>
</dbReference>
<dbReference type="CDD" id="cd00112">
    <property type="entry name" value="LDLa"/>
    <property type="match status" value="7"/>
</dbReference>
<name>A0ABN7T6U7_OIKDI</name>
<keyword evidence="14" id="KW-0472">Membrane</keyword>
<dbReference type="SMART" id="SM00020">
    <property type="entry name" value="Tryp_SPc"/>
    <property type="match status" value="1"/>
</dbReference>
<keyword evidence="13" id="KW-0333">Golgi apparatus</keyword>
<dbReference type="InterPro" id="IPR013783">
    <property type="entry name" value="Ig-like_fold"/>
</dbReference>
<evidence type="ECO:0000256" key="11">
    <source>
        <dbReference type="ARBA" id="ARBA00022583"/>
    </source>
</evidence>
<dbReference type="InterPro" id="IPR033116">
    <property type="entry name" value="TRYPSIN_SER"/>
</dbReference>
<dbReference type="Gene3D" id="2.40.10.10">
    <property type="entry name" value="Trypsin-like serine proteases"/>
    <property type="match status" value="2"/>
</dbReference>
<evidence type="ECO:0000256" key="6">
    <source>
        <dbReference type="ARBA" id="ARBA00004545"/>
    </source>
</evidence>
<feature type="disulfide bond" evidence="21">
    <location>
        <begin position="1180"/>
        <end position="1195"/>
    </location>
</feature>
<keyword evidence="10" id="KW-0245">EGF-like domain</keyword>
<evidence type="ECO:0000313" key="28">
    <source>
        <dbReference type="Proteomes" id="UP001158576"/>
    </source>
</evidence>
<keyword evidence="22" id="KW-0378">Hydrolase</keyword>
<dbReference type="Pfam" id="PF00431">
    <property type="entry name" value="CUB"/>
    <property type="match status" value="4"/>
</dbReference>
<keyword evidence="22" id="KW-0720">Serine protease</keyword>
<dbReference type="InterPro" id="IPR011042">
    <property type="entry name" value="6-blade_b-propeller_TolB-like"/>
</dbReference>
<feature type="domain" description="CUB" evidence="23">
    <location>
        <begin position="1730"/>
        <end position="1851"/>
    </location>
</feature>
<dbReference type="SMART" id="SM00042">
    <property type="entry name" value="CUB"/>
    <property type="match status" value="4"/>
</dbReference>
<feature type="disulfide bond" evidence="21">
    <location>
        <begin position="1325"/>
        <end position="1343"/>
    </location>
</feature>
<evidence type="ECO:0000259" key="26">
    <source>
        <dbReference type="PROSITE" id="PS50853"/>
    </source>
</evidence>
<dbReference type="SUPFAM" id="SSF56487">
    <property type="entry name" value="SRCR-like"/>
    <property type="match status" value="1"/>
</dbReference>
<evidence type="ECO:0000256" key="21">
    <source>
        <dbReference type="PROSITE-ProRule" id="PRU00124"/>
    </source>
</evidence>
<keyword evidence="28" id="KW-1185">Reference proteome</keyword>
<dbReference type="Gene3D" id="2.60.120.200">
    <property type="match status" value="2"/>
</dbReference>
<evidence type="ECO:0000256" key="22">
    <source>
        <dbReference type="RuleBase" id="RU363034"/>
    </source>
</evidence>
<keyword evidence="11" id="KW-0254">Endocytosis</keyword>
<dbReference type="PRINTS" id="PR00261">
    <property type="entry name" value="LDLRECEPTOR"/>
</dbReference>
<dbReference type="InterPro" id="IPR018114">
    <property type="entry name" value="TRYPSIN_HIS"/>
</dbReference>
<evidence type="ECO:0000256" key="3">
    <source>
        <dbReference type="ARBA" id="ARBA00004212"/>
    </source>
</evidence>
<feature type="disulfide bond" evidence="21">
    <location>
        <begin position="2833"/>
        <end position="2848"/>
    </location>
</feature>
<dbReference type="InterPro" id="IPR003961">
    <property type="entry name" value="FN3_dom"/>
</dbReference>
<dbReference type="InterPro" id="IPR036116">
    <property type="entry name" value="FN3_sf"/>
</dbReference>
<dbReference type="InterPro" id="IPR000859">
    <property type="entry name" value="CUB_dom"/>
</dbReference>
<dbReference type="Gene3D" id="2.120.10.30">
    <property type="entry name" value="TolB, C-terminal domain"/>
    <property type="match status" value="1"/>
</dbReference>
<dbReference type="Pfam" id="PF00089">
    <property type="entry name" value="Trypsin"/>
    <property type="match status" value="1"/>
</dbReference>
<dbReference type="CDD" id="cd00190">
    <property type="entry name" value="Tryp_SPc"/>
    <property type="match status" value="1"/>
</dbReference>
<feature type="disulfide bond" evidence="21">
    <location>
        <begin position="1337"/>
        <end position="1352"/>
    </location>
</feature>
<feature type="disulfide bond" evidence="21">
    <location>
        <begin position="2984"/>
        <end position="2999"/>
    </location>
</feature>
<evidence type="ECO:0000256" key="4">
    <source>
        <dbReference type="ARBA" id="ARBA00004393"/>
    </source>
</evidence>
<feature type="disulfide bond" evidence="21">
    <location>
        <begin position="2814"/>
        <end position="2826"/>
    </location>
</feature>
<evidence type="ECO:0000256" key="9">
    <source>
        <dbReference type="ARBA" id="ARBA00022448"/>
    </source>
</evidence>
<dbReference type="InterPro" id="IPR000998">
    <property type="entry name" value="MAM_dom"/>
</dbReference>
<keyword evidence="22" id="KW-0645">Protease</keyword>
<dbReference type="SUPFAM" id="SSF49854">
    <property type="entry name" value="Spermadhesin, CUB domain"/>
    <property type="match status" value="5"/>
</dbReference>
<dbReference type="Pfam" id="PF00629">
    <property type="entry name" value="MAM"/>
    <property type="match status" value="2"/>
</dbReference>
<dbReference type="SUPFAM" id="SSF49899">
    <property type="entry name" value="Concanavalin A-like lectins/glucanases"/>
    <property type="match status" value="2"/>
</dbReference>
<dbReference type="SMART" id="SM00192">
    <property type="entry name" value="LDLa"/>
    <property type="match status" value="8"/>
</dbReference>
<dbReference type="SUPFAM" id="SSF49265">
    <property type="entry name" value="Fibronectin type III"/>
    <property type="match status" value="1"/>
</dbReference>
<evidence type="ECO:0000256" key="10">
    <source>
        <dbReference type="ARBA" id="ARBA00022536"/>
    </source>
</evidence>
<dbReference type="InterPro" id="IPR035914">
    <property type="entry name" value="Sperma_CUB_dom_sf"/>
</dbReference>
<dbReference type="Gene3D" id="2.40.128.620">
    <property type="match status" value="1"/>
</dbReference>
<sequence length="3116" mass="350832">MFSTESNPLENLEVRAETCVESTYEPFLEVKWDEEQDDSIARLTITPPLEEDKSRSVTSELSSGMMENHRFFKLVTPGQQYQVEMTKVGIKNVVSVPNMRKVVVPPEEPEKISIGLITQSSVQLKLAAPKNGIFDYFFITITSAFGKTEHNTTISDKDSLGGQFYTMVFDNLLPGAHYKIKTFTVSNGVSSLAAKVESCFTLSPTKPVLDRNLLLSGSGGVCVLSFLGNAVQCLSNIRSTTPDEIGAVLYYENWEPISRMTNKYMIYAKPKDRKILVTGMNGYPHLTLVGDLDMPFGLALDKYGENLYFTDQWTYSIGVASISAALQGNVKATKQIITSNNGIPRFIAVDPIRRLLYWSSRDGVLESVSRSDLNGKGQRMIWFSLGDTDIDGLSVDLKTGDVCWRNSLMNRVEKIDSNGDNFEIMAEDIKSKALWRVFSASLSDENMLSISQTLGKIGDITWVDFYNAPDYAEMMVKLKPKMDFPCAVGLCQDDVCIPDSKDDEYCSKSCQVWEEMCPRSKQCIPKEYFCDGFVDCQYGEDEDLEFLGFECPQKPKCTEDDDFVCDVTKRCISKSLVCDGKFDCRDGSDEQNCLDFSSNCTFQDGLCTWNFGESSINWKLTDEPSPSKETGPFSVDENNRYLLFEASEINEDDESELVSSVISQTVCLSFKYMMNGAQMGELKVERRDEVDSVESIVWQKSGDQGQSWMESEISVIPSNGPFQIVLTAVRGRTFSSDIAIDDIRIKNGICEAKTKCTFGAKEDCGIQFPDTQESFFSWVADFAKIIPPRLSKTNSIVSPDWQTGNIEDSDWRIFDFHEDDVDVCGGCGTGKNPKFIKRHNSVWIGVVRCPENADEFKIYISDSREGVYRHIQFPHHTDICEILGGRANVRSYAVTVFCPVELAYKQHSDGSFREVNSFASSYAKDKVRCSRLMKAILLIRSINPKNLTIYKFLTTEKVGYDLTFIAIMPERKSGAALVDDITIDQKSCFVRQNKCDFNSIADIENCFFHLNEGSLTIEHQHRLYEKSPFDPELLAPVLKPGYTITLKSENQWNSIYESDEFFIGKPFYDEYCVLFRYRQRVSGEIKVNLLIDGYEKALFHKFERPNPHKIYPWVDVAIDVKLDDEKFPLGAMAKIQYKGLYETYLSRIELQNGACPATNCNGKLSCVSDRKQCVEPYQLCDTDNDCDDWSDEMGCASGCGDQSEHFETKGSLGAKPGRSSCLWRIHGRPGKKIAVKVTMFGDLDQIKFMTMFEGLKTLDSYYGGVSVDLEQGINGTVVKEYLLNSNEATIIVDFNLVLITADGQINAMPLISYEQVDDSYCSFVCKNGECLHDNYQCDGNPGCLAEDDELDCVRENQVDGFNVAEVRQIDGSWAQVCADKNFTRKIANRLCYQMGFWAASSFNYENLVSPYNNNFVVALPETDDLAGDYWVQGKLVAGTCPGRKVWTVDCASYACGKRQVNTRPVTRIVGGSKTYLGKWPWMASFQIRNVHNCGGAIISDSLVLTAGHCFDKNLPKVHTILVGGNNHKSPEIIRRGVKQAYIHPEYYPDSNVPNHDIAIVQLDRKLSFSKYLQPICLPTLKFVHGPGNLCNLAGWGKLSKDNVNGFPSIMYDVSSPIIPNSKCGVGEYSHVDFARNGSPITDNQLCAGKMDTGGVGICHGDSGGPLMCENNGTFYLTGIVSWSSGCAEKNAPDVLTRVDKYLDWIVETTNFQTDTEPSELTARKPESTICSGAVVARGRSGFIQSDGWPNEYGPDIDCTVKIMRQSARVIELSPLYFALPKEETRSRLRIYAGEVQPDNLIQSYSGIGHFDDAAFSQNLYINDSDITIRFTSGTHKLWHIWAGFQIQYRLLDEMPMEDTQIRLDSQCGGPLLDEPFYFEWGTSMKNVAESKCLWTIPKAADGYITLIEFTEFDIPADVGLFHIYFDKMLPNNFYASYSGSELPPPIETSSQVIIQFVGLTEVEAYFRIDVVYQQRRSHALASEVVGSCGGKLGPTSGYIASPSWPNPYPGHQECIWMIDAKAHQRVVLEFETLDLEFEYDDLDVTDSLGTIRIGREYAPGLQMYGAPEPVFDGAVTIRFSTDQDINYTNKHLGFLLYFRVEDYVIDNSNEFDSSFMYSTSTNAPSTYTTAAENLVPSYNATCPYTSDIRNGVLVLKSPGFPNGYPTNADCIWEIGISNEELMMELDVKQFHVEESNECQFDSLSISEGNNGWGMKLCGALGKEVPSRLEVRSTKARLHFLSDNVHGYEGFEIHVLLIQRPPTTPMPANVLFTCNFDFDMCDFHNGIGNTAEWIRMRDGTPSSETGPPYDVSLTGYYIYFEATDKNEGSLGRVFTPTIDYFGEADNVNLDLDPHCIQFYFDMYGSDMGTLRLFLVNEEYEGRRKSLLWEQHGQQRVEEEEEPWEQVSLTFYPYTKFNLVWEAEAGAGYRSDMALDQIKISQGKCRDCTGDGLFDCEDDAFTCILSEFRCDGYSDCPNSADEENCLSEESKEVYETFCEDKSYKNLAACREDNYVNFCDGEETQKLCDGKWDCRYGADEAGCSTVTESPVCGLPDPEPRSMGWAIGRARFMNVQYRWAWTASLHFNSKFECSVHMVAKDWYITSARCVQKGVTRTKSKTSWMSYGGCQEENDDEYDINVTTKDFSIEHFSVQGDLVIQRVTQIILHNSDLEDHGNMALIGIESSEEIMQYPVCFDFDETHRFDFALEKPHLCQLVGHRRDLLGDTFTKWQSMVPVTSSDEDVLKAGYRMLLVQPFHDDHGTGLFCQSWNQKWHLIGITQPNDGDIEGRSATWPSMRAGLNVVSDIQGLTKWVQQECPGQFLCKKDRVCIDRKNVCNGQVDCSDGTDERECDSGCGGSSWIEKIGTSVSVSTDVTKCRWIIPSSPNSINIIRIDKLVSDRKFKVSTFDSINHTWLVYKTVPKYFSSSPGGTLTLQIDMETENSLLDMRFESFREEIAVDGVYPCEGQFKCKSTGMRQVYCISPEFVCNGINDCADGEDEENCESILECGSPKFQTALATPRFLFSENHPQSWTGQGKCIYKIDSPDGKPITLDFEEFRSDPSDVVRIFAGFGCSKRQIGEHSGDQPYLLNTKETSISIEWNYTDNIHIRRYALKFFTKQ</sequence>
<dbReference type="InterPro" id="IPR023415">
    <property type="entry name" value="LDLR_class-A_CS"/>
</dbReference>
<dbReference type="PANTHER" id="PTHR24252">
    <property type="entry name" value="ACROSIN-RELATED"/>
    <property type="match status" value="1"/>
</dbReference>
<feature type="domain" description="MAM" evidence="24">
    <location>
        <begin position="598"/>
        <end position="752"/>
    </location>
</feature>
<evidence type="ECO:0000256" key="7">
    <source>
        <dbReference type="ARBA" id="ARBA00007041"/>
    </source>
</evidence>
<evidence type="ECO:0000256" key="2">
    <source>
        <dbReference type="ARBA" id="ARBA00004158"/>
    </source>
</evidence>
<evidence type="ECO:0000256" key="1">
    <source>
        <dbReference type="ARBA" id="ARBA00004115"/>
    </source>
</evidence>
<keyword evidence="15 21" id="KW-1015">Disulfide bond</keyword>
<feature type="domain" description="Peptidase S1" evidence="25">
    <location>
        <begin position="1468"/>
        <end position="1710"/>
    </location>
</feature>
<feature type="disulfide bond" evidence="21">
    <location>
        <begin position="578"/>
        <end position="593"/>
    </location>
</feature>
<keyword evidence="16" id="KW-0675">Receptor</keyword>
<evidence type="ECO:0000256" key="20">
    <source>
        <dbReference type="ARBA" id="ARBA00032450"/>
    </source>
</evidence>
<comment type="caution">
    <text evidence="21">Lacks conserved residue(s) required for the propagation of feature annotation.</text>
</comment>
<evidence type="ECO:0000256" key="5">
    <source>
        <dbReference type="ARBA" id="ARBA00004480"/>
    </source>
</evidence>
<comment type="similarity">
    <text evidence="7">Belongs to the VPS10-related sortilin family. SORL1 subfamily.</text>
</comment>
<comment type="subcellular location">
    <subcellularLocation>
        <location evidence="3">Cytoplasmic vesicle</location>
        <location evidence="3">Secretory vesicle membrane</location>
        <topology evidence="3">Single-pass type I membrane protein</topology>
    </subcellularLocation>
    <subcellularLocation>
        <location evidence="2">Early endosome membrane</location>
        <topology evidence="2">Single-pass type I membrane protein</topology>
    </subcellularLocation>
    <subcellularLocation>
        <location evidence="1">Endoplasmic reticulum membrane</location>
        <topology evidence="1">Single-pass type I membrane protein</topology>
    </subcellularLocation>
    <subcellularLocation>
        <location evidence="6">Endosome</location>
        <location evidence="6">Multivesicular body membrane</location>
        <topology evidence="6">Single-pass type I membrane protein</topology>
    </subcellularLocation>
    <subcellularLocation>
        <location evidence="4">Golgi apparatus</location>
        <location evidence="4">trans-Golgi network membrane</location>
        <topology evidence="4">Single-pass type I membrane protein</topology>
    </subcellularLocation>
    <subcellularLocation>
        <location evidence="5">Recycling endosome membrane</location>
        <topology evidence="5">Single-pass type I membrane protein</topology>
    </subcellularLocation>
</comment>
<feature type="domain" description="CUB" evidence="23">
    <location>
        <begin position="3005"/>
        <end position="3115"/>
    </location>
</feature>
<evidence type="ECO:0000256" key="16">
    <source>
        <dbReference type="ARBA" id="ARBA00023170"/>
    </source>
</evidence>
<feature type="domain" description="MAM" evidence="24">
    <location>
        <begin position="2271"/>
        <end position="2445"/>
    </location>
</feature>
<evidence type="ECO:0000259" key="24">
    <source>
        <dbReference type="PROSITE" id="PS50060"/>
    </source>
</evidence>
<evidence type="ECO:0000256" key="18">
    <source>
        <dbReference type="ARBA" id="ARBA00023329"/>
    </source>
</evidence>
<evidence type="ECO:0000259" key="25">
    <source>
        <dbReference type="PROSITE" id="PS50240"/>
    </source>
</evidence>
<dbReference type="SMART" id="SM00137">
    <property type="entry name" value="MAM"/>
    <property type="match status" value="2"/>
</dbReference>
<accession>A0ABN7T6U7</accession>
<evidence type="ECO:0000313" key="27">
    <source>
        <dbReference type="EMBL" id="CAG5113556.1"/>
    </source>
</evidence>
<evidence type="ECO:0000256" key="14">
    <source>
        <dbReference type="ARBA" id="ARBA00023136"/>
    </source>
</evidence>
<keyword evidence="18" id="KW-0968">Cytoplasmic vesicle</keyword>
<feature type="domain" description="CUB" evidence="23">
    <location>
        <begin position="2142"/>
        <end position="2257"/>
    </location>
</feature>
<evidence type="ECO:0000259" key="23">
    <source>
        <dbReference type="PROSITE" id="PS01180"/>
    </source>
</evidence>
<feature type="domain" description="CUB" evidence="23">
    <location>
        <begin position="1988"/>
        <end position="2101"/>
    </location>
</feature>
<dbReference type="InterPro" id="IPR002172">
    <property type="entry name" value="LDrepeatLR_classA_rpt"/>
</dbReference>
<dbReference type="PROSITE" id="PS50060">
    <property type="entry name" value="MAM_2"/>
    <property type="match status" value="2"/>
</dbReference>
<keyword evidence="9" id="KW-0813">Transport</keyword>
<dbReference type="InterPro" id="IPR043504">
    <property type="entry name" value="Peptidase_S1_PA_chymotrypsin"/>
</dbReference>
<dbReference type="EMBL" id="OU015567">
    <property type="protein sequence ID" value="CAG5113556.1"/>
    <property type="molecule type" value="Genomic_DNA"/>
</dbReference>
<dbReference type="Pfam" id="PF00057">
    <property type="entry name" value="Ldl_recept_a"/>
    <property type="match status" value="3"/>
</dbReference>
<keyword evidence="12" id="KW-0677">Repeat</keyword>
<dbReference type="Proteomes" id="UP001158576">
    <property type="component" value="Chromosome 2"/>
</dbReference>
<reference evidence="27 28" key="1">
    <citation type="submission" date="2021-04" db="EMBL/GenBank/DDBJ databases">
        <authorList>
            <person name="Bliznina A."/>
        </authorList>
    </citation>
    <scope>NUCLEOTIDE SEQUENCE [LARGE SCALE GENOMIC DNA]</scope>
</reference>
<dbReference type="PROSITE" id="PS00134">
    <property type="entry name" value="TRYPSIN_HIS"/>
    <property type="match status" value="1"/>
</dbReference>
<dbReference type="InterPro" id="IPR009003">
    <property type="entry name" value="Peptidase_S1_PA"/>
</dbReference>